<keyword evidence="6" id="KW-0539">Nucleus</keyword>
<evidence type="ECO:0000313" key="9">
    <source>
        <dbReference type="EnsemblPlants" id="OGLUM06G28540.1"/>
    </source>
</evidence>
<organism evidence="9">
    <name type="scientific">Oryza glumipatula</name>
    <dbReference type="NCBI Taxonomy" id="40148"/>
    <lineage>
        <taxon>Eukaryota</taxon>
        <taxon>Viridiplantae</taxon>
        <taxon>Streptophyta</taxon>
        <taxon>Embryophyta</taxon>
        <taxon>Tracheophyta</taxon>
        <taxon>Spermatophyta</taxon>
        <taxon>Magnoliopsida</taxon>
        <taxon>Liliopsida</taxon>
        <taxon>Poales</taxon>
        <taxon>Poaceae</taxon>
        <taxon>BOP clade</taxon>
        <taxon>Oryzoideae</taxon>
        <taxon>Oryzeae</taxon>
        <taxon>Oryzinae</taxon>
        <taxon>Oryza</taxon>
    </lineage>
</organism>
<keyword evidence="5" id="KW-0508">mRNA splicing</keyword>
<evidence type="ECO:0000256" key="5">
    <source>
        <dbReference type="ARBA" id="ARBA00023187"/>
    </source>
</evidence>
<keyword evidence="4" id="KW-0747">Spliceosome</keyword>
<protein>
    <submittedName>
        <fullName evidence="9">Uncharacterized protein</fullName>
    </submittedName>
</protein>
<keyword evidence="8" id="KW-0472">Membrane</keyword>
<evidence type="ECO:0000313" key="10">
    <source>
        <dbReference type="Proteomes" id="UP000026961"/>
    </source>
</evidence>
<evidence type="ECO:0000256" key="2">
    <source>
        <dbReference type="ARBA" id="ARBA00010028"/>
    </source>
</evidence>
<reference evidence="9" key="1">
    <citation type="submission" date="2015-04" db="UniProtKB">
        <authorList>
            <consortium name="EnsemblPlants"/>
        </authorList>
    </citation>
    <scope>IDENTIFICATION</scope>
</reference>
<evidence type="ECO:0000256" key="1">
    <source>
        <dbReference type="ARBA" id="ARBA00004123"/>
    </source>
</evidence>
<dbReference type="AlphaFoldDB" id="A0A0E0AE89"/>
<evidence type="ECO:0000256" key="4">
    <source>
        <dbReference type="ARBA" id="ARBA00022728"/>
    </source>
</evidence>
<evidence type="ECO:0000256" key="3">
    <source>
        <dbReference type="ARBA" id="ARBA00022664"/>
    </source>
</evidence>
<reference evidence="9" key="2">
    <citation type="submission" date="2018-05" db="EMBL/GenBank/DDBJ databases">
        <title>OgluRS3 (Oryza glumaepatula Reference Sequence Version 3).</title>
        <authorList>
            <person name="Zhang J."/>
            <person name="Kudrna D."/>
            <person name="Lee S."/>
            <person name="Talag J."/>
            <person name="Welchert J."/>
            <person name="Wing R.A."/>
        </authorList>
    </citation>
    <scope>NUCLEOTIDE SEQUENCE [LARGE SCALE GENOMIC DNA]</scope>
</reference>
<dbReference type="PANTHER" id="PTHR13264:SF5">
    <property type="entry name" value="PRE-MRNA-SPLICING FACTOR SYF2"/>
    <property type="match status" value="1"/>
</dbReference>
<dbReference type="GO" id="GO:0071014">
    <property type="term" value="C:post-mRNA release spliceosomal complex"/>
    <property type="evidence" value="ECO:0007669"/>
    <property type="project" value="TreeGrafter"/>
</dbReference>
<dbReference type="STRING" id="40148.A0A0E0AE89"/>
<dbReference type="GO" id="GO:0071013">
    <property type="term" value="C:catalytic step 2 spliceosome"/>
    <property type="evidence" value="ECO:0007669"/>
    <property type="project" value="TreeGrafter"/>
</dbReference>
<feature type="region of interest" description="Disordered" evidence="7">
    <location>
        <begin position="120"/>
        <end position="158"/>
    </location>
</feature>
<feature type="compositionally biased region" description="Acidic residues" evidence="7">
    <location>
        <begin position="139"/>
        <end position="157"/>
    </location>
</feature>
<keyword evidence="8" id="KW-1133">Transmembrane helix</keyword>
<dbReference type="Gramene" id="OGLUM06G28540.1">
    <property type="protein sequence ID" value="OGLUM06G28540.1"/>
    <property type="gene ID" value="OGLUM06G28540"/>
</dbReference>
<dbReference type="InterPro" id="IPR013260">
    <property type="entry name" value="mRNA_splic_SYF2"/>
</dbReference>
<comment type="similarity">
    <text evidence="2">Belongs to the SYF2 family.</text>
</comment>
<feature type="transmembrane region" description="Helical" evidence="8">
    <location>
        <begin position="184"/>
        <end position="209"/>
    </location>
</feature>
<keyword evidence="10" id="KW-1185">Reference proteome</keyword>
<accession>A0A0E0AE89</accession>
<feature type="region of interest" description="Disordered" evidence="7">
    <location>
        <begin position="41"/>
        <end position="61"/>
    </location>
</feature>
<dbReference type="PANTHER" id="PTHR13264">
    <property type="entry name" value="GCIP-INTERACTING PROTEIN P29"/>
    <property type="match status" value="1"/>
</dbReference>
<dbReference type="Proteomes" id="UP000026961">
    <property type="component" value="Chromosome 6"/>
</dbReference>
<evidence type="ECO:0000256" key="8">
    <source>
        <dbReference type="SAM" id="Phobius"/>
    </source>
</evidence>
<sequence>MKSNRETHHLAQSKPQFTRVAVSDEGEAELIVISGKAELIVGPMEKPSPPPPGKSRPDCVNSSNPYHECSDYCLRQIVKSREDNHRWSRVHPHCINASNPYHACSNFCFRRIIHAKPSPAGLERPVQEPPASEAVPAQADDDDDAQTDDDDDDDDDDGYLKMTVTENQKLVFELRVRPSTILRFVVAAVCALLVIHLLGVSLVVVAHALI</sequence>
<proteinExistence type="inferred from homology"/>
<dbReference type="GO" id="GO:0008380">
    <property type="term" value="P:RNA splicing"/>
    <property type="evidence" value="ECO:0007669"/>
    <property type="project" value="UniProtKB-KW"/>
</dbReference>
<evidence type="ECO:0000256" key="7">
    <source>
        <dbReference type="SAM" id="MobiDB-lite"/>
    </source>
</evidence>
<keyword evidence="8" id="KW-0812">Transmembrane</keyword>
<evidence type="ECO:0000256" key="6">
    <source>
        <dbReference type="ARBA" id="ARBA00023242"/>
    </source>
</evidence>
<dbReference type="GO" id="GO:0000974">
    <property type="term" value="C:Prp19 complex"/>
    <property type="evidence" value="ECO:0007669"/>
    <property type="project" value="TreeGrafter"/>
</dbReference>
<dbReference type="HOGENOM" id="CLU_113888_0_0_1"/>
<comment type="subcellular location">
    <subcellularLocation>
        <location evidence="1">Nucleus</location>
    </subcellularLocation>
</comment>
<name>A0A0E0AE89_9ORYZ</name>
<keyword evidence="3" id="KW-0507">mRNA processing</keyword>
<dbReference type="GO" id="GO:0006397">
    <property type="term" value="P:mRNA processing"/>
    <property type="evidence" value="ECO:0007669"/>
    <property type="project" value="UniProtKB-KW"/>
</dbReference>
<dbReference type="eggNOG" id="KOG2609">
    <property type="taxonomic scope" value="Eukaryota"/>
</dbReference>
<dbReference type="EnsemblPlants" id="OGLUM06G28540.1">
    <property type="protein sequence ID" value="OGLUM06G28540.1"/>
    <property type="gene ID" value="OGLUM06G28540"/>
</dbReference>